<name>A0ABP7CT53_9SPHN</name>
<gene>
    <name evidence="1" type="ORF">GCM10022268_02040</name>
</gene>
<keyword evidence="2" id="KW-1185">Reference proteome</keyword>
<accession>A0ABP7CT53</accession>
<organism evidence="1 2">
    <name type="scientific">Sphingomonas cynarae</name>
    <dbReference type="NCBI Taxonomy" id="930197"/>
    <lineage>
        <taxon>Bacteria</taxon>
        <taxon>Pseudomonadati</taxon>
        <taxon>Pseudomonadota</taxon>
        <taxon>Alphaproteobacteria</taxon>
        <taxon>Sphingomonadales</taxon>
        <taxon>Sphingomonadaceae</taxon>
        <taxon>Sphingomonas</taxon>
    </lineage>
</organism>
<dbReference type="RefSeq" id="WP_344691405.1">
    <property type="nucleotide sequence ID" value="NZ_BAABBF010000001.1"/>
</dbReference>
<evidence type="ECO:0000313" key="2">
    <source>
        <dbReference type="Proteomes" id="UP001500523"/>
    </source>
</evidence>
<dbReference type="EMBL" id="BAABBF010000001">
    <property type="protein sequence ID" value="GAA3694885.1"/>
    <property type="molecule type" value="Genomic_DNA"/>
</dbReference>
<dbReference type="Proteomes" id="UP001500523">
    <property type="component" value="Unassembled WGS sequence"/>
</dbReference>
<comment type="caution">
    <text evidence="1">The sequence shown here is derived from an EMBL/GenBank/DDBJ whole genome shotgun (WGS) entry which is preliminary data.</text>
</comment>
<sequence length="44" mass="4759">MSVIVHGAQTAVPADDDLVVVGQKLRTVRIHYQRQGTINGRGSD</sequence>
<reference evidence="2" key="1">
    <citation type="journal article" date="2019" name="Int. J. Syst. Evol. Microbiol.">
        <title>The Global Catalogue of Microorganisms (GCM) 10K type strain sequencing project: providing services to taxonomists for standard genome sequencing and annotation.</title>
        <authorList>
            <consortium name="The Broad Institute Genomics Platform"/>
            <consortium name="The Broad Institute Genome Sequencing Center for Infectious Disease"/>
            <person name="Wu L."/>
            <person name="Ma J."/>
        </authorList>
    </citation>
    <scope>NUCLEOTIDE SEQUENCE [LARGE SCALE GENOMIC DNA]</scope>
    <source>
        <strain evidence="2">JCM 17498</strain>
    </source>
</reference>
<proteinExistence type="predicted"/>
<protein>
    <submittedName>
        <fullName evidence="1">Uncharacterized protein</fullName>
    </submittedName>
</protein>
<evidence type="ECO:0000313" key="1">
    <source>
        <dbReference type="EMBL" id="GAA3694885.1"/>
    </source>
</evidence>